<gene>
    <name evidence="3" type="ORF">GQ43DRAFT_429286</name>
</gene>
<keyword evidence="2" id="KW-0472">Membrane</keyword>
<dbReference type="PANTHER" id="PTHR28062">
    <property type="entry name" value="K+-H+ EXCHANGE-LIKE PROTEIN"/>
    <property type="match status" value="1"/>
</dbReference>
<dbReference type="AlphaFoldDB" id="A0A9P4JQW8"/>
<keyword evidence="4" id="KW-1185">Reference proteome</keyword>
<comment type="caution">
    <text evidence="3">The sequence shown here is derived from an EMBL/GenBank/DDBJ whole genome shotgun (WGS) entry which is preliminary data.</text>
</comment>
<organism evidence="3 4">
    <name type="scientific">Delitschia confertaspora ATCC 74209</name>
    <dbReference type="NCBI Taxonomy" id="1513339"/>
    <lineage>
        <taxon>Eukaryota</taxon>
        <taxon>Fungi</taxon>
        <taxon>Dikarya</taxon>
        <taxon>Ascomycota</taxon>
        <taxon>Pezizomycotina</taxon>
        <taxon>Dothideomycetes</taxon>
        <taxon>Pleosporomycetidae</taxon>
        <taxon>Pleosporales</taxon>
        <taxon>Delitschiaceae</taxon>
        <taxon>Delitschia</taxon>
    </lineage>
</organism>
<evidence type="ECO:0000256" key="2">
    <source>
        <dbReference type="SAM" id="Phobius"/>
    </source>
</evidence>
<dbReference type="Proteomes" id="UP000799536">
    <property type="component" value="Unassembled WGS sequence"/>
</dbReference>
<keyword evidence="2" id="KW-1133">Transmembrane helix</keyword>
<feature type="compositionally biased region" description="Basic and acidic residues" evidence="1">
    <location>
        <begin position="297"/>
        <end position="326"/>
    </location>
</feature>
<dbReference type="GO" id="GO:0005743">
    <property type="term" value="C:mitochondrial inner membrane"/>
    <property type="evidence" value="ECO:0007669"/>
    <property type="project" value="TreeGrafter"/>
</dbReference>
<evidence type="ECO:0000256" key="1">
    <source>
        <dbReference type="SAM" id="MobiDB-lite"/>
    </source>
</evidence>
<sequence length="326" mass="37666">MRLFLLPISTRRSLIYCEKLHEKVSTEHTYLDKLTNKASETWAAWEKDSAAIGNWKKKVTIYGNLALKRIPYEEWGLKSMPALTAKRRKSIEEGNEKVQVLFPGLYMKEGRVPVILKELAMQRQALHKKNLVWSVVAMPFTVPFMLIPVIPNLPFFYLVYRAYSHWRALNGSKFLAFLLQHKLPTPAPSAELDEVYAAGLMYATRAESRAAPIPTREQAEEISRVVDRQTNNETEDVMMLQRWNGKLIAERFKLPEMEVEIERAVEQVEKAIKGKEELMEEKMELEQATKTSGQPLRDLHDEVPSRKADEAIHEKAEDVAHHKDKK</sequence>
<proteinExistence type="predicted"/>
<protein>
    <recommendedName>
        <fullName evidence="5">Mitochondrial K+-H+ exchange-related-domain-containing protein</fullName>
    </recommendedName>
</protein>
<name>A0A9P4JQW8_9PLEO</name>
<dbReference type="EMBL" id="ML993885">
    <property type="protein sequence ID" value="KAF2204063.1"/>
    <property type="molecule type" value="Genomic_DNA"/>
</dbReference>
<dbReference type="Pfam" id="PF10173">
    <property type="entry name" value="Mit_KHE1"/>
    <property type="match status" value="1"/>
</dbReference>
<dbReference type="OrthoDB" id="5562676at2759"/>
<feature type="region of interest" description="Disordered" evidence="1">
    <location>
        <begin position="282"/>
        <end position="326"/>
    </location>
</feature>
<evidence type="ECO:0000313" key="3">
    <source>
        <dbReference type="EMBL" id="KAF2204063.1"/>
    </source>
</evidence>
<dbReference type="InterPro" id="IPR018786">
    <property type="entry name" value="Mit_KHE1"/>
</dbReference>
<accession>A0A9P4JQW8</accession>
<evidence type="ECO:0008006" key="5">
    <source>
        <dbReference type="Google" id="ProtNLM"/>
    </source>
</evidence>
<keyword evidence="2" id="KW-0812">Transmembrane</keyword>
<dbReference type="PANTHER" id="PTHR28062:SF1">
    <property type="entry name" value="TRANSMEMBRANE PROTEIN"/>
    <property type="match status" value="1"/>
</dbReference>
<dbReference type="GO" id="GO:0006813">
    <property type="term" value="P:potassium ion transport"/>
    <property type="evidence" value="ECO:0007669"/>
    <property type="project" value="TreeGrafter"/>
</dbReference>
<dbReference type="GO" id="GO:1902600">
    <property type="term" value="P:proton transmembrane transport"/>
    <property type="evidence" value="ECO:0007669"/>
    <property type="project" value="TreeGrafter"/>
</dbReference>
<feature type="transmembrane region" description="Helical" evidence="2">
    <location>
        <begin position="131"/>
        <end position="150"/>
    </location>
</feature>
<reference evidence="3" key="1">
    <citation type="journal article" date="2020" name="Stud. Mycol.">
        <title>101 Dothideomycetes genomes: a test case for predicting lifestyles and emergence of pathogens.</title>
        <authorList>
            <person name="Haridas S."/>
            <person name="Albert R."/>
            <person name="Binder M."/>
            <person name="Bloem J."/>
            <person name="Labutti K."/>
            <person name="Salamov A."/>
            <person name="Andreopoulos B."/>
            <person name="Baker S."/>
            <person name="Barry K."/>
            <person name="Bills G."/>
            <person name="Bluhm B."/>
            <person name="Cannon C."/>
            <person name="Castanera R."/>
            <person name="Culley D."/>
            <person name="Daum C."/>
            <person name="Ezra D."/>
            <person name="Gonzalez J."/>
            <person name="Henrissat B."/>
            <person name="Kuo A."/>
            <person name="Liang C."/>
            <person name="Lipzen A."/>
            <person name="Lutzoni F."/>
            <person name="Magnuson J."/>
            <person name="Mondo S."/>
            <person name="Nolan M."/>
            <person name="Ohm R."/>
            <person name="Pangilinan J."/>
            <person name="Park H.-J."/>
            <person name="Ramirez L."/>
            <person name="Alfaro M."/>
            <person name="Sun H."/>
            <person name="Tritt A."/>
            <person name="Yoshinaga Y."/>
            <person name="Zwiers L.-H."/>
            <person name="Turgeon B."/>
            <person name="Goodwin S."/>
            <person name="Spatafora J."/>
            <person name="Crous P."/>
            <person name="Grigoriev I."/>
        </authorList>
    </citation>
    <scope>NUCLEOTIDE SEQUENCE</scope>
    <source>
        <strain evidence="3">ATCC 74209</strain>
    </source>
</reference>
<evidence type="ECO:0000313" key="4">
    <source>
        <dbReference type="Proteomes" id="UP000799536"/>
    </source>
</evidence>